<evidence type="ECO:0000313" key="1">
    <source>
        <dbReference type="EMBL" id="MBC6450431.1"/>
    </source>
</evidence>
<keyword evidence="2" id="KW-1185">Reference proteome</keyword>
<protein>
    <submittedName>
        <fullName evidence="1">Uncharacterized protein</fullName>
    </submittedName>
</protein>
<dbReference type="Proteomes" id="UP000734823">
    <property type="component" value="Unassembled WGS sequence"/>
</dbReference>
<sequence>MNDEPVISRAWDTPYYVVRTDALEARFLPGAGEDPDHVDNADVEVRLSKDGSWYSATILTLAEVDRVMKRWEDTGEALGGRYFHVSDGLIVREPGIENMFQVLAGMHRSGDLTSALQRLDEPD</sequence>
<reference evidence="1 2" key="1">
    <citation type="submission" date="2020-06" db="EMBL/GenBank/DDBJ databases">
        <title>Actinokineospora xiongansis sp. nov., isolated from soil of Baiyangdian.</title>
        <authorList>
            <person name="Zhang X."/>
        </authorList>
    </citation>
    <scope>NUCLEOTIDE SEQUENCE [LARGE SCALE GENOMIC DNA]</scope>
    <source>
        <strain evidence="1 2">HBU206404</strain>
    </source>
</reference>
<name>A0ABR7LCJ2_9PSEU</name>
<evidence type="ECO:0000313" key="2">
    <source>
        <dbReference type="Proteomes" id="UP000734823"/>
    </source>
</evidence>
<accession>A0ABR7LCJ2</accession>
<dbReference type="RefSeq" id="WP_187223523.1">
    <property type="nucleotide sequence ID" value="NZ_JABVED010000016.1"/>
</dbReference>
<proteinExistence type="predicted"/>
<organism evidence="1 2">
    <name type="scientific">Actinokineospora xionganensis</name>
    <dbReference type="NCBI Taxonomy" id="2684470"/>
    <lineage>
        <taxon>Bacteria</taxon>
        <taxon>Bacillati</taxon>
        <taxon>Actinomycetota</taxon>
        <taxon>Actinomycetes</taxon>
        <taxon>Pseudonocardiales</taxon>
        <taxon>Pseudonocardiaceae</taxon>
        <taxon>Actinokineospora</taxon>
    </lineage>
</organism>
<gene>
    <name evidence="1" type="ORF">GPZ80_25045</name>
</gene>
<dbReference type="EMBL" id="JABVED010000016">
    <property type="protein sequence ID" value="MBC6450431.1"/>
    <property type="molecule type" value="Genomic_DNA"/>
</dbReference>
<comment type="caution">
    <text evidence="1">The sequence shown here is derived from an EMBL/GenBank/DDBJ whole genome shotgun (WGS) entry which is preliminary data.</text>
</comment>